<dbReference type="PANTHER" id="PTHR10794">
    <property type="entry name" value="ABHYDROLASE DOMAIN-CONTAINING PROTEIN"/>
    <property type="match status" value="1"/>
</dbReference>
<evidence type="ECO:0000313" key="3">
    <source>
        <dbReference type="Proteomes" id="UP000288805"/>
    </source>
</evidence>
<reference evidence="2 3" key="1">
    <citation type="journal article" date="2018" name="PLoS Genet.">
        <title>Population sequencing reveals clonal diversity and ancestral inbreeding in the grapevine cultivar Chardonnay.</title>
        <authorList>
            <person name="Roach M.J."/>
            <person name="Johnson D.L."/>
            <person name="Bohlmann J."/>
            <person name="van Vuuren H.J."/>
            <person name="Jones S.J."/>
            <person name="Pretorius I.S."/>
            <person name="Schmidt S.A."/>
            <person name="Borneman A.R."/>
        </authorList>
    </citation>
    <scope>NUCLEOTIDE SEQUENCE [LARGE SCALE GENOMIC DNA]</scope>
    <source>
        <strain evidence="3">cv. Chardonnay</strain>
        <tissue evidence="2">Leaf</tissue>
    </source>
</reference>
<name>A0A438GUL5_VITVI</name>
<dbReference type="Proteomes" id="UP000288805">
    <property type="component" value="Unassembled WGS sequence"/>
</dbReference>
<dbReference type="AlphaFoldDB" id="A0A438GUL5"/>
<sequence length="207" mass="23165">MLDGVLSDCMYNAGWTEDIRKIVDHLHCQYPEAPLFAVGTSIGANVLVKYLGEDGVNIPLVGAAAICSTWDLLICDRFINRKLVQKFYDKALTIGLQGYAQLSSCRHQPILSRLADWEGIKKSRSVRDFDNYATRLVGKYETVDTYYRRCSSASFVGNVSVPLLCISTLDDPVCTREAIPWDECNPFILLEVENLHQEAIGVIILIT</sequence>
<dbReference type="InterPro" id="IPR029058">
    <property type="entry name" value="AB_hydrolase_fold"/>
</dbReference>
<organism evidence="2 3">
    <name type="scientific">Vitis vinifera</name>
    <name type="common">Grape</name>
    <dbReference type="NCBI Taxonomy" id="29760"/>
    <lineage>
        <taxon>Eukaryota</taxon>
        <taxon>Viridiplantae</taxon>
        <taxon>Streptophyta</taxon>
        <taxon>Embryophyta</taxon>
        <taxon>Tracheophyta</taxon>
        <taxon>Spermatophyta</taxon>
        <taxon>Magnoliopsida</taxon>
        <taxon>eudicotyledons</taxon>
        <taxon>Gunneridae</taxon>
        <taxon>Pentapetalae</taxon>
        <taxon>rosids</taxon>
        <taxon>Vitales</taxon>
        <taxon>Vitaceae</taxon>
        <taxon>Viteae</taxon>
        <taxon>Vitis</taxon>
    </lineage>
</organism>
<dbReference type="PANTHER" id="PTHR10794:SF82">
    <property type="entry name" value="ALPHA_BETA-HYDROLASES SUPERFAMILY PROTEIN"/>
    <property type="match status" value="1"/>
</dbReference>
<gene>
    <name evidence="2" type="primary">EMB8_0</name>
    <name evidence="2" type="ORF">CK203_054016</name>
</gene>
<evidence type="ECO:0000256" key="1">
    <source>
        <dbReference type="ARBA" id="ARBA00010884"/>
    </source>
</evidence>
<dbReference type="EMBL" id="QGNW01000339">
    <property type="protein sequence ID" value="RVW75896.1"/>
    <property type="molecule type" value="Genomic_DNA"/>
</dbReference>
<comment type="caution">
    <text evidence="2">The sequence shown here is derived from an EMBL/GenBank/DDBJ whole genome shotgun (WGS) entry which is preliminary data.</text>
</comment>
<dbReference type="SUPFAM" id="SSF53474">
    <property type="entry name" value="alpha/beta-Hydrolases"/>
    <property type="match status" value="1"/>
</dbReference>
<proteinExistence type="inferred from homology"/>
<dbReference type="Gene3D" id="3.40.50.1820">
    <property type="entry name" value="alpha/beta hydrolase"/>
    <property type="match status" value="1"/>
</dbReference>
<dbReference type="InterPro" id="IPR012020">
    <property type="entry name" value="ABHD4"/>
</dbReference>
<protein>
    <submittedName>
        <fullName evidence="2">Embryogenesis-associated protein EMB8</fullName>
    </submittedName>
</protein>
<dbReference type="PIRSF" id="PIRSF005211">
    <property type="entry name" value="Ab_hydro_YheT"/>
    <property type="match status" value="1"/>
</dbReference>
<accession>A0A438GUL5</accession>
<comment type="similarity">
    <text evidence="1">Belongs to the AB hydrolase superfamily. AB hydrolase 4 family.</text>
</comment>
<evidence type="ECO:0000313" key="2">
    <source>
        <dbReference type="EMBL" id="RVW75896.1"/>
    </source>
</evidence>
<dbReference type="InterPro" id="IPR050960">
    <property type="entry name" value="AB_hydrolase_4_sf"/>
</dbReference>